<keyword evidence="3" id="KW-1185">Reference proteome</keyword>
<dbReference type="EMBL" id="JALLPB020000002">
    <property type="protein sequence ID" value="KAL3827521.1"/>
    <property type="molecule type" value="Genomic_DNA"/>
</dbReference>
<gene>
    <name evidence="2" type="ORF">ACHAXA_002018</name>
</gene>
<evidence type="ECO:0000313" key="2">
    <source>
        <dbReference type="EMBL" id="KAL3827521.1"/>
    </source>
</evidence>
<comment type="caution">
    <text evidence="2">The sequence shown here is derived from an EMBL/GenBank/DDBJ whole genome shotgun (WGS) entry which is preliminary data.</text>
</comment>
<feature type="signal peptide" evidence="1">
    <location>
        <begin position="1"/>
        <end position="27"/>
    </location>
</feature>
<evidence type="ECO:0000256" key="1">
    <source>
        <dbReference type="SAM" id="SignalP"/>
    </source>
</evidence>
<sequence>MTGTTRAIHAAAVLQLLALASIQNTRAFGPAPRPPGGGSSRREFVDRAATLVISSAAVLLPTARLANAADVDTENFLKTGMVSMPMGVSGQAGKARPVTGVMLRDGSEVSRDERGGGVLAEILLPAATSSKSSATIPVVASFVSPWALAKGGQFDVECRDSTTGDGAFLAVTSAVGSTGTETGTNDVSKLPNSFFVDSLFSSTGRFSFYGTPTDIRVRKSDTNGGYRYLEITFSNLSQSTNAEIPRTALVAATIPDGSDCVVMLVGSSTTNRWKNKGSDEKVRGVVESFRATLAPASGMKARARGRAESLS</sequence>
<evidence type="ECO:0000313" key="3">
    <source>
        <dbReference type="Proteomes" id="UP001530377"/>
    </source>
</evidence>
<reference evidence="2 3" key="1">
    <citation type="submission" date="2024-10" db="EMBL/GenBank/DDBJ databases">
        <title>Updated reference genomes for cyclostephanoid diatoms.</title>
        <authorList>
            <person name="Roberts W.R."/>
            <person name="Alverson A.J."/>
        </authorList>
    </citation>
    <scope>NUCLEOTIDE SEQUENCE [LARGE SCALE GENOMIC DNA]</scope>
    <source>
        <strain evidence="2 3">AJA228-03</strain>
    </source>
</reference>
<accession>A0ABD3SSZ3</accession>
<name>A0ABD3SSZ3_9STRA</name>
<dbReference type="AlphaFoldDB" id="A0ABD3SSZ3"/>
<feature type="chain" id="PRO_5044766189" evidence="1">
    <location>
        <begin position="28"/>
        <end position="311"/>
    </location>
</feature>
<proteinExistence type="predicted"/>
<dbReference type="Proteomes" id="UP001530377">
    <property type="component" value="Unassembled WGS sequence"/>
</dbReference>
<organism evidence="2 3">
    <name type="scientific">Cyclostephanos tholiformis</name>
    <dbReference type="NCBI Taxonomy" id="382380"/>
    <lineage>
        <taxon>Eukaryota</taxon>
        <taxon>Sar</taxon>
        <taxon>Stramenopiles</taxon>
        <taxon>Ochrophyta</taxon>
        <taxon>Bacillariophyta</taxon>
        <taxon>Coscinodiscophyceae</taxon>
        <taxon>Thalassiosirophycidae</taxon>
        <taxon>Stephanodiscales</taxon>
        <taxon>Stephanodiscaceae</taxon>
        <taxon>Cyclostephanos</taxon>
    </lineage>
</organism>
<keyword evidence="1" id="KW-0732">Signal</keyword>
<protein>
    <submittedName>
        <fullName evidence="2">Uncharacterized protein</fullName>
    </submittedName>
</protein>